<name>A0A939LSE9_9CELL</name>
<feature type="region of interest" description="Disordered" evidence="1">
    <location>
        <begin position="1"/>
        <end position="22"/>
    </location>
</feature>
<dbReference type="NCBIfam" id="TIGR01764">
    <property type="entry name" value="excise"/>
    <property type="match status" value="1"/>
</dbReference>
<dbReference type="EMBL" id="JAGEMK010000001">
    <property type="protein sequence ID" value="MBO1750497.1"/>
    <property type="molecule type" value="Genomic_DNA"/>
</dbReference>
<dbReference type="InterPro" id="IPR041657">
    <property type="entry name" value="HTH_17"/>
</dbReference>
<sequence>MTRDPYPSFDRRTSRTAGRAAEPPRILLSVEETGYLLGIGRTRVYELMKSGALESVHVGRLRKIPAEALRDFVERCRSYVSTSV</sequence>
<feature type="compositionally biased region" description="Basic and acidic residues" evidence="1">
    <location>
        <begin position="1"/>
        <end position="13"/>
    </location>
</feature>
<comment type="caution">
    <text evidence="3">The sequence shown here is derived from an EMBL/GenBank/DDBJ whole genome shotgun (WGS) entry which is preliminary data.</text>
</comment>
<feature type="domain" description="Helix-turn-helix" evidence="2">
    <location>
        <begin position="27"/>
        <end position="77"/>
    </location>
</feature>
<gene>
    <name evidence="3" type="ORF">J4G33_01635</name>
</gene>
<evidence type="ECO:0000259" key="2">
    <source>
        <dbReference type="Pfam" id="PF12728"/>
    </source>
</evidence>
<dbReference type="RefSeq" id="WP_208054143.1">
    <property type="nucleotide sequence ID" value="NZ_JAGEMK010000001.1"/>
</dbReference>
<dbReference type="Pfam" id="PF12728">
    <property type="entry name" value="HTH_17"/>
    <property type="match status" value="1"/>
</dbReference>
<organism evidence="3 4">
    <name type="scientific">Actinotalea soli</name>
    <dbReference type="NCBI Taxonomy" id="2819234"/>
    <lineage>
        <taxon>Bacteria</taxon>
        <taxon>Bacillati</taxon>
        <taxon>Actinomycetota</taxon>
        <taxon>Actinomycetes</taxon>
        <taxon>Micrococcales</taxon>
        <taxon>Cellulomonadaceae</taxon>
        <taxon>Actinotalea</taxon>
    </lineage>
</organism>
<evidence type="ECO:0000313" key="4">
    <source>
        <dbReference type="Proteomes" id="UP000664209"/>
    </source>
</evidence>
<accession>A0A939LSE9</accession>
<evidence type="ECO:0000313" key="3">
    <source>
        <dbReference type="EMBL" id="MBO1750497.1"/>
    </source>
</evidence>
<dbReference type="GO" id="GO:0003677">
    <property type="term" value="F:DNA binding"/>
    <property type="evidence" value="ECO:0007669"/>
    <property type="project" value="InterPro"/>
</dbReference>
<dbReference type="InterPro" id="IPR010093">
    <property type="entry name" value="SinI_DNA-bd"/>
</dbReference>
<evidence type="ECO:0000256" key="1">
    <source>
        <dbReference type="SAM" id="MobiDB-lite"/>
    </source>
</evidence>
<protein>
    <submittedName>
        <fullName evidence="3">Helix-turn-helix domain-containing protein</fullName>
    </submittedName>
</protein>
<keyword evidence="4" id="KW-1185">Reference proteome</keyword>
<dbReference type="Proteomes" id="UP000664209">
    <property type="component" value="Unassembled WGS sequence"/>
</dbReference>
<proteinExistence type="predicted"/>
<dbReference type="AlphaFoldDB" id="A0A939LSE9"/>
<reference evidence="3" key="1">
    <citation type="submission" date="2021-03" db="EMBL/GenBank/DDBJ databases">
        <title>Actinotalea soli sp. nov., isolated from soil.</title>
        <authorList>
            <person name="Ping W."/>
            <person name="Zhang J."/>
        </authorList>
    </citation>
    <scope>NUCLEOTIDE SEQUENCE</scope>
    <source>
        <strain evidence="3">BY-33</strain>
    </source>
</reference>